<reference evidence="1" key="1">
    <citation type="submission" date="2025-08" db="UniProtKB">
        <authorList>
            <consortium name="Ensembl"/>
        </authorList>
    </citation>
    <scope>IDENTIFICATION</scope>
</reference>
<proteinExistence type="predicted"/>
<evidence type="ECO:0000313" key="2">
    <source>
        <dbReference type="Proteomes" id="UP000694388"/>
    </source>
</evidence>
<dbReference type="Proteomes" id="UP000694388">
    <property type="component" value="Unplaced"/>
</dbReference>
<protein>
    <submittedName>
        <fullName evidence="1">Uncharacterized protein</fullName>
    </submittedName>
</protein>
<reference evidence="1" key="2">
    <citation type="submission" date="2025-09" db="UniProtKB">
        <authorList>
            <consortium name="Ensembl"/>
        </authorList>
    </citation>
    <scope>IDENTIFICATION</scope>
</reference>
<dbReference type="AlphaFoldDB" id="A0A8C4PZA7"/>
<dbReference type="Pfam" id="PF19193">
    <property type="entry name" value="Tectonin"/>
    <property type="match status" value="1"/>
</dbReference>
<dbReference type="GeneTree" id="ENSGT00930000152802"/>
<dbReference type="OMA" id="MKHISAG"/>
<dbReference type="Ensembl" id="ENSEBUT00000007147.1">
    <property type="protein sequence ID" value="ENSEBUP00000006686.1"/>
    <property type="gene ID" value="ENSEBUG00000004418.1"/>
</dbReference>
<organism evidence="1 2">
    <name type="scientific">Eptatretus burgeri</name>
    <name type="common">Inshore hagfish</name>
    <dbReference type="NCBI Taxonomy" id="7764"/>
    <lineage>
        <taxon>Eukaryota</taxon>
        <taxon>Metazoa</taxon>
        <taxon>Chordata</taxon>
        <taxon>Craniata</taxon>
        <taxon>Vertebrata</taxon>
        <taxon>Cyclostomata</taxon>
        <taxon>Myxini</taxon>
        <taxon>Myxiniformes</taxon>
        <taxon>Myxinidae</taxon>
        <taxon>Eptatretinae</taxon>
        <taxon>Eptatretus</taxon>
    </lineage>
</organism>
<evidence type="ECO:0000313" key="1">
    <source>
        <dbReference type="Ensembl" id="ENSEBUP00000006686.1"/>
    </source>
</evidence>
<sequence length="199" mass="23001">MRMCNKEWFKFSDQSMKVVKTGPSGVWGIDKHNKLYTYVGDKWLHFMDDVQQIDPRIPSMIFGIQKSGVFCVPKIPNKLSLSSHRLNIMNVDFLTCTEETCWYLNKNQKEIHLYSYKAPCTQSNKEGQIKFQSHLKYIEANEKKQILALDSSGKVFFKKNSTTAWQRLDAPGKCQSVSYGDTSLWLVLKDGRLMACQKP</sequence>
<keyword evidence="2" id="KW-1185">Reference proteome</keyword>
<name>A0A8C4PZA7_EPTBU</name>
<dbReference type="InterPro" id="IPR006624">
    <property type="entry name" value="Beta-propeller_rpt_TECPR"/>
</dbReference>
<accession>A0A8C4PZA7</accession>